<dbReference type="AlphaFoldDB" id="A0A166G0S8"/>
<evidence type="ECO:0000313" key="2">
    <source>
        <dbReference type="EMBL" id="KZP17357.1"/>
    </source>
</evidence>
<dbReference type="EMBL" id="KV417583">
    <property type="protein sequence ID" value="KZP17357.1"/>
    <property type="molecule type" value="Genomic_DNA"/>
</dbReference>
<organism evidence="2 3">
    <name type="scientific">Athelia psychrophila</name>
    <dbReference type="NCBI Taxonomy" id="1759441"/>
    <lineage>
        <taxon>Eukaryota</taxon>
        <taxon>Fungi</taxon>
        <taxon>Dikarya</taxon>
        <taxon>Basidiomycota</taxon>
        <taxon>Agaricomycotina</taxon>
        <taxon>Agaricomycetes</taxon>
        <taxon>Agaricomycetidae</taxon>
        <taxon>Atheliales</taxon>
        <taxon>Atheliaceae</taxon>
        <taxon>Athelia</taxon>
    </lineage>
</organism>
<gene>
    <name evidence="2" type="ORF">FIBSPDRAFT_894289</name>
</gene>
<name>A0A166G0S8_9AGAM</name>
<feature type="region of interest" description="Disordered" evidence="1">
    <location>
        <begin position="83"/>
        <end position="102"/>
    </location>
</feature>
<proteinExistence type="predicted"/>
<evidence type="ECO:0000313" key="3">
    <source>
        <dbReference type="Proteomes" id="UP000076532"/>
    </source>
</evidence>
<evidence type="ECO:0000256" key="1">
    <source>
        <dbReference type="SAM" id="MobiDB-lite"/>
    </source>
</evidence>
<reference evidence="2 3" key="1">
    <citation type="journal article" date="2016" name="Mol. Biol. Evol.">
        <title>Comparative Genomics of Early-Diverging Mushroom-Forming Fungi Provides Insights into the Origins of Lignocellulose Decay Capabilities.</title>
        <authorList>
            <person name="Nagy L.G."/>
            <person name="Riley R."/>
            <person name="Tritt A."/>
            <person name="Adam C."/>
            <person name="Daum C."/>
            <person name="Floudas D."/>
            <person name="Sun H."/>
            <person name="Yadav J.S."/>
            <person name="Pangilinan J."/>
            <person name="Larsson K.H."/>
            <person name="Matsuura K."/>
            <person name="Barry K."/>
            <person name="Labutti K."/>
            <person name="Kuo R."/>
            <person name="Ohm R.A."/>
            <person name="Bhattacharya S.S."/>
            <person name="Shirouzu T."/>
            <person name="Yoshinaga Y."/>
            <person name="Martin F.M."/>
            <person name="Grigoriev I.V."/>
            <person name="Hibbett D.S."/>
        </authorList>
    </citation>
    <scope>NUCLEOTIDE SEQUENCE [LARGE SCALE GENOMIC DNA]</scope>
    <source>
        <strain evidence="2 3">CBS 109695</strain>
    </source>
</reference>
<keyword evidence="3" id="KW-1185">Reference proteome</keyword>
<sequence length="102" mass="11100">MHIAHLASSKACKSALSVVWPLCGRSEAARRFVMTNLTGAKQRPMSSGYRTWRAVLPGVWSVTGGAIEVTSAYVLLHRKTQFANGSSAEPKSSEEHHLCDET</sequence>
<protein>
    <submittedName>
        <fullName evidence="2">Uncharacterized protein</fullName>
    </submittedName>
</protein>
<feature type="compositionally biased region" description="Basic and acidic residues" evidence="1">
    <location>
        <begin position="91"/>
        <end position="102"/>
    </location>
</feature>
<dbReference type="Proteomes" id="UP000076532">
    <property type="component" value="Unassembled WGS sequence"/>
</dbReference>
<accession>A0A166G0S8</accession>